<feature type="transmembrane region" description="Helical" evidence="6">
    <location>
        <begin position="298"/>
        <end position="323"/>
    </location>
</feature>
<evidence type="ECO:0000256" key="6">
    <source>
        <dbReference type="SAM" id="Phobius"/>
    </source>
</evidence>
<feature type="transmembrane region" description="Helical" evidence="6">
    <location>
        <begin position="210"/>
        <end position="227"/>
    </location>
</feature>
<dbReference type="CDD" id="cd06173">
    <property type="entry name" value="MFS_MefA_like"/>
    <property type="match status" value="1"/>
</dbReference>
<keyword evidence="5 6" id="KW-0472">Membrane</keyword>
<evidence type="ECO:0000256" key="4">
    <source>
        <dbReference type="ARBA" id="ARBA00022989"/>
    </source>
</evidence>
<sequence length="469" mass="47066">MVPDTTETRGGAAAAGASGVVDAGGSDGAGGPAEATASGDGEAAGGYRRVFGVPEFRVVFVAHAMSLLGVVVSEIALTVLVYELTGSPLLSALAFALGMLPYLVGGTLFAGVADRYPPRRVLVSCDLLCAACAVLMALPATPVAGLLALRCLIAAVSPVFNGTRMATLTDVLGDGDLFVLGRSLLRMVSQSAVLVGFGLGGVLLTVVSPRGALVITVVTFAASALLLRSGTKRRPARSGGDGSGEGSSEGAALMRYSLAGAREVLGNRRVRALLLLLWAPPMFAVAPEALAAPYADQIGVGSAGVGLLMCAMPVGTIAGEVYAGSALTAAARSRIVLPLAATTLLPLIAYGFTPGLAWALPALLLAGAGSAYTLGLDRWFVDSVPPELRGRAMTVHTAGLMTLQGAGMALAGLAAEFFAVSTVVAAAGVLGTAYCLVLAREVRSTGRAAAVANVQPNPETGADRYVAGD</sequence>
<dbReference type="InterPro" id="IPR011701">
    <property type="entry name" value="MFS"/>
</dbReference>
<evidence type="ECO:0000313" key="7">
    <source>
        <dbReference type="EMBL" id="GGO33280.1"/>
    </source>
</evidence>
<protein>
    <submittedName>
        <fullName evidence="7">MFS transporter</fullName>
    </submittedName>
</protein>
<feature type="transmembrane region" description="Helical" evidence="6">
    <location>
        <begin position="144"/>
        <end position="163"/>
    </location>
</feature>
<dbReference type="Proteomes" id="UP000656881">
    <property type="component" value="Unassembled WGS sequence"/>
</dbReference>
<dbReference type="PANTHER" id="PTHR23513">
    <property type="entry name" value="INTEGRAL MEMBRANE EFFLUX PROTEIN-RELATED"/>
    <property type="match status" value="1"/>
</dbReference>
<evidence type="ECO:0000256" key="2">
    <source>
        <dbReference type="ARBA" id="ARBA00022475"/>
    </source>
</evidence>
<dbReference type="InterPro" id="IPR036259">
    <property type="entry name" value="MFS_trans_sf"/>
</dbReference>
<dbReference type="Gene3D" id="1.20.1250.20">
    <property type="entry name" value="MFS general substrate transporter like domains"/>
    <property type="match status" value="1"/>
</dbReference>
<feature type="transmembrane region" description="Helical" evidence="6">
    <location>
        <begin position="417"/>
        <end position="439"/>
    </location>
</feature>
<feature type="transmembrane region" description="Helical" evidence="6">
    <location>
        <begin position="272"/>
        <end position="292"/>
    </location>
</feature>
<evidence type="ECO:0000313" key="8">
    <source>
        <dbReference type="Proteomes" id="UP000656881"/>
    </source>
</evidence>
<keyword evidence="3 6" id="KW-0812">Transmembrane</keyword>
<dbReference type="SUPFAM" id="SSF103473">
    <property type="entry name" value="MFS general substrate transporter"/>
    <property type="match status" value="1"/>
</dbReference>
<evidence type="ECO:0000256" key="3">
    <source>
        <dbReference type="ARBA" id="ARBA00022692"/>
    </source>
</evidence>
<dbReference type="EMBL" id="BMNG01000001">
    <property type="protein sequence ID" value="GGO33280.1"/>
    <property type="molecule type" value="Genomic_DNA"/>
</dbReference>
<accession>A0ABQ2LHM4</accession>
<reference evidence="8" key="1">
    <citation type="journal article" date="2019" name="Int. J. Syst. Evol. Microbiol.">
        <title>The Global Catalogue of Microorganisms (GCM) 10K type strain sequencing project: providing services to taxonomists for standard genome sequencing and annotation.</title>
        <authorList>
            <consortium name="The Broad Institute Genomics Platform"/>
            <consortium name="The Broad Institute Genome Sequencing Center for Infectious Disease"/>
            <person name="Wu L."/>
            <person name="Ma J."/>
        </authorList>
    </citation>
    <scope>NUCLEOTIDE SEQUENCE [LARGE SCALE GENOMIC DNA]</scope>
    <source>
        <strain evidence="8">CGMCC 4.7349</strain>
    </source>
</reference>
<evidence type="ECO:0000256" key="1">
    <source>
        <dbReference type="ARBA" id="ARBA00004651"/>
    </source>
</evidence>
<organism evidence="7 8">
    <name type="scientific">Streptomyces lasiicapitis</name>
    <dbReference type="NCBI Taxonomy" id="1923961"/>
    <lineage>
        <taxon>Bacteria</taxon>
        <taxon>Bacillati</taxon>
        <taxon>Actinomycetota</taxon>
        <taxon>Actinomycetes</taxon>
        <taxon>Kitasatosporales</taxon>
        <taxon>Streptomycetaceae</taxon>
        <taxon>Streptomyces</taxon>
    </lineage>
</organism>
<keyword evidence="4 6" id="KW-1133">Transmembrane helix</keyword>
<comment type="subcellular location">
    <subcellularLocation>
        <location evidence="1">Cell membrane</location>
        <topology evidence="1">Multi-pass membrane protein</topology>
    </subcellularLocation>
</comment>
<feature type="transmembrane region" description="Helical" evidence="6">
    <location>
        <begin position="88"/>
        <end position="109"/>
    </location>
</feature>
<keyword evidence="2" id="KW-1003">Cell membrane</keyword>
<name>A0ABQ2LHM4_9ACTN</name>
<feature type="transmembrane region" description="Helical" evidence="6">
    <location>
        <begin position="58"/>
        <end position="82"/>
    </location>
</feature>
<gene>
    <name evidence="7" type="ORF">GCM10012286_00620</name>
</gene>
<proteinExistence type="predicted"/>
<dbReference type="PANTHER" id="PTHR23513:SF11">
    <property type="entry name" value="STAPHYLOFERRIN A TRANSPORTER"/>
    <property type="match status" value="1"/>
</dbReference>
<evidence type="ECO:0000256" key="5">
    <source>
        <dbReference type="ARBA" id="ARBA00023136"/>
    </source>
</evidence>
<dbReference type="Pfam" id="PF07690">
    <property type="entry name" value="MFS_1"/>
    <property type="match status" value="1"/>
</dbReference>
<feature type="transmembrane region" description="Helical" evidence="6">
    <location>
        <begin position="335"/>
        <end position="352"/>
    </location>
</feature>
<comment type="caution">
    <text evidence="7">The sequence shown here is derived from an EMBL/GenBank/DDBJ whole genome shotgun (WGS) entry which is preliminary data.</text>
</comment>
<keyword evidence="8" id="KW-1185">Reference proteome</keyword>